<gene>
    <name evidence="1" type="ORF">SAMN05421788_112164</name>
</gene>
<dbReference type="KEGG" id="fln:FLA_4393"/>
<dbReference type="STRING" id="477680.SAMN05421788_112164"/>
<organism evidence="1 2">
    <name type="scientific">Filimonas lacunae</name>
    <dbReference type="NCBI Taxonomy" id="477680"/>
    <lineage>
        <taxon>Bacteria</taxon>
        <taxon>Pseudomonadati</taxon>
        <taxon>Bacteroidota</taxon>
        <taxon>Chitinophagia</taxon>
        <taxon>Chitinophagales</taxon>
        <taxon>Chitinophagaceae</taxon>
        <taxon>Filimonas</taxon>
    </lineage>
</organism>
<dbReference type="Proteomes" id="UP000186917">
    <property type="component" value="Unassembled WGS sequence"/>
</dbReference>
<dbReference type="OrthoDB" id="1493473at2"/>
<dbReference type="AlphaFoldDB" id="A0A173MLJ5"/>
<accession>A0A173MLJ5</accession>
<name>A0A173MLJ5_9BACT</name>
<dbReference type="EMBL" id="FTOR01000012">
    <property type="protein sequence ID" value="SIT33453.1"/>
    <property type="molecule type" value="Genomic_DNA"/>
</dbReference>
<proteinExistence type="predicted"/>
<evidence type="ECO:0000313" key="2">
    <source>
        <dbReference type="Proteomes" id="UP000186917"/>
    </source>
</evidence>
<sequence>MDVLSENKELEAALYAGVDYAVWLRHQSPKPLLPFMLFFNGGKISEVREVIGDKPDALFDEALQQLLYPFEQALMCVEARIQNGLEEDQDIILIKGFDNSATLGVMIGQKILGIESGQLFKRVGKPVLFSNKVPLPVYVGQTPIPYQLQPANIATQTVTEADGLTREVMYAGHVNASYLTYTLLQACKQLIGQQDAGFSGKINIHLVPGMPTIGDFEKFVLDDFITRIANLKATAQWEQLTARKIDIQFNYAS</sequence>
<evidence type="ECO:0000313" key="1">
    <source>
        <dbReference type="EMBL" id="SIT33453.1"/>
    </source>
</evidence>
<protein>
    <submittedName>
        <fullName evidence="1">Uncharacterized protein</fullName>
    </submittedName>
</protein>
<keyword evidence="2" id="KW-1185">Reference proteome</keyword>
<dbReference type="RefSeq" id="WP_076382228.1">
    <property type="nucleotide sequence ID" value="NZ_AP017422.1"/>
</dbReference>
<reference evidence="2" key="1">
    <citation type="submission" date="2017-01" db="EMBL/GenBank/DDBJ databases">
        <authorList>
            <person name="Varghese N."/>
            <person name="Submissions S."/>
        </authorList>
    </citation>
    <scope>NUCLEOTIDE SEQUENCE [LARGE SCALE GENOMIC DNA]</scope>
    <source>
        <strain evidence="2">DSM 21054</strain>
    </source>
</reference>